<dbReference type="eggNOG" id="arCOG01045">
    <property type="taxonomic scope" value="Archaea"/>
</dbReference>
<evidence type="ECO:0000256" key="3">
    <source>
        <dbReference type="HAMAP-Rule" id="MF_01111"/>
    </source>
</evidence>
<dbReference type="AlphaFoldDB" id="F2KS78"/>
<name>F2KS78_ARCVS</name>
<dbReference type="GO" id="GO:0005524">
    <property type="term" value="F:ATP binding"/>
    <property type="evidence" value="ECO:0007669"/>
    <property type="project" value="UniProtKB-UniRule"/>
</dbReference>
<keyword evidence="6" id="KW-1185">Reference proteome</keyword>
<feature type="binding site" evidence="3">
    <location>
        <begin position="8"/>
        <end position="15"/>
    </location>
    <ligand>
        <name>ATP</name>
        <dbReference type="ChEBI" id="CHEBI:30616"/>
    </ligand>
</feature>
<dbReference type="GeneID" id="10395158"/>
<dbReference type="STRING" id="693661.Arcve_2025"/>
<evidence type="ECO:0000256" key="2">
    <source>
        <dbReference type="ARBA" id="ARBA00022840"/>
    </source>
</evidence>
<comment type="similarity">
    <text evidence="4">Belongs to the UPF0201 family.</text>
</comment>
<dbReference type="InterPro" id="IPR027417">
    <property type="entry name" value="P-loop_NTPase"/>
</dbReference>
<dbReference type="Gene3D" id="3.30.1440.10">
    <property type="match status" value="1"/>
</dbReference>
<dbReference type="PANTHER" id="PTHR41930">
    <property type="entry name" value="UPF0200 PROTEIN MJ1399"/>
    <property type="match status" value="1"/>
</dbReference>
<dbReference type="HAMAP" id="MF_01112">
    <property type="entry name" value="UPF0201"/>
    <property type="match status" value="1"/>
</dbReference>
<dbReference type="Proteomes" id="UP000008136">
    <property type="component" value="Chromosome"/>
</dbReference>
<dbReference type="Gene3D" id="3.40.50.300">
    <property type="entry name" value="P-loop containing nucleotide triphosphate hydrolases"/>
    <property type="match status" value="1"/>
</dbReference>
<keyword evidence="2 3" id="KW-0067">ATP-binding</keyword>
<dbReference type="HAMAP" id="MF_01111">
    <property type="entry name" value="UPF0200"/>
    <property type="match status" value="1"/>
</dbReference>
<evidence type="ECO:0000313" key="6">
    <source>
        <dbReference type="Proteomes" id="UP000008136"/>
    </source>
</evidence>
<evidence type="ECO:0000256" key="4">
    <source>
        <dbReference type="HAMAP-Rule" id="MF_01112"/>
    </source>
</evidence>
<dbReference type="Pfam" id="PF13207">
    <property type="entry name" value="AAA_17"/>
    <property type="match status" value="1"/>
</dbReference>
<accession>F2KS78</accession>
<dbReference type="EMBL" id="CP002588">
    <property type="protein sequence ID" value="AEA48017.1"/>
    <property type="molecule type" value="Genomic_DNA"/>
</dbReference>
<proteinExistence type="inferred from homology"/>
<keyword evidence="1 3" id="KW-0547">Nucleotide-binding</keyword>
<dbReference type="RefSeq" id="WP_013684669.1">
    <property type="nucleotide sequence ID" value="NC_015320.1"/>
</dbReference>
<dbReference type="KEGG" id="ave:Arcve_2025"/>
<dbReference type="SUPFAM" id="SSF52540">
    <property type="entry name" value="P-loop containing nucleoside triphosphate hydrolases"/>
    <property type="match status" value="1"/>
</dbReference>
<evidence type="ECO:0000256" key="1">
    <source>
        <dbReference type="ARBA" id="ARBA00022741"/>
    </source>
</evidence>
<dbReference type="HOGENOM" id="CLU_873208_0_0_2"/>
<organism evidence="5 6">
    <name type="scientific">Archaeoglobus veneficus (strain DSM 11195 / SNP6)</name>
    <dbReference type="NCBI Taxonomy" id="693661"/>
    <lineage>
        <taxon>Archaea</taxon>
        <taxon>Methanobacteriati</taxon>
        <taxon>Methanobacteriota</taxon>
        <taxon>Archaeoglobi</taxon>
        <taxon>Archaeoglobales</taxon>
        <taxon>Archaeoglobaceae</taxon>
        <taxon>Archaeoglobus</taxon>
    </lineage>
</organism>
<comment type="similarity">
    <text evidence="3">Belongs to the UPF0200 family.</text>
</comment>
<protein>
    <recommendedName>
        <fullName evidence="3 4">Multifunctional fusion protein</fullName>
    </recommendedName>
    <domain>
        <recommendedName>
            <fullName evidence="3">UPF0200 protein Arcve_2025</fullName>
        </recommendedName>
    </domain>
    <domain>
        <recommendedName>
            <fullName evidence="4">UPF0201 protein Arcve_2025</fullName>
        </recommendedName>
    </domain>
</protein>
<dbReference type="Pfam" id="PF01877">
    <property type="entry name" value="RNA_binding"/>
    <property type="match status" value="1"/>
</dbReference>
<dbReference type="SUPFAM" id="SSF55282">
    <property type="entry name" value="RL5-like"/>
    <property type="match status" value="1"/>
</dbReference>
<dbReference type="InterPro" id="IPR022970">
    <property type="entry name" value="NTP_hydrolase-rel"/>
</dbReference>
<gene>
    <name evidence="5" type="ordered locus">Arcve_2025</name>
</gene>
<dbReference type="PANTHER" id="PTHR41930:SF1">
    <property type="entry name" value="DEPHOSPHO-COA KINASE"/>
    <property type="match status" value="1"/>
</dbReference>
<sequence length="317" mass="36321">MKIIAFVGLPLSGKSTAAKVAEELGIPVVVMGDVVREEVRKRGLELTDENAGKVANELRQKEGMDAIAKRCIPIIREKAKDSGIVVVDGIRGIAEVDRFKQEFGDDFILIHIDSPLELRFERALKRKRSDDITSIEELKRRDERELSWNMGKAIEVANFTIENTSGLEEFFEKVRDILLKFARQIEVEIETDVYPTEDEEKVIQAVKNLFPDADIKIEDGKLYAIASDLSKFRELLRRQRILDTTRSELLRNWRGNEATVYLNKQTAVVSRINFADEDAILSPLRVTFRVYGIPFERFIDWLAPETRDGKPVKEIEL</sequence>
<dbReference type="OrthoDB" id="85381at2157"/>
<evidence type="ECO:0000313" key="5">
    <source>
        <dbReference type="EMBL" id="AEA48017.1"/>
    </source>
</evidence>
<reference evidence="5 6" key="1">
    <citation type="submission" date="2011-03" db="EMBL/GenBank/DDBJ databases">
        <title>The complete genome of Archaeoglobus veneficus SNP6.</title>
        <authorList>
            <consortium name="US DOE Joint Genome Institute (JGI-PGF)"/>
            <person name="Lucas S."/>
            <person name="Copeland A."/>
            <person name="Lapidus A."/>
            <person name="Bruce D."/>
            <person name="Goodwin L."/>
            <person name="Pitluck S."/>
            <person name="Kyrpides N."/>
            <person name="Mavromatis K."/>
            <person name="Pagani I."/>
            <person name="Ivanova N."/>
            <person name="Mikhailova N."/>
            <person name="Lu M."/>
            <person name="Detter J.C."/>
            <person name="Tapia R."/>
            <person name="Han C."/>
            <person name="Land M."/>
            <person name="Hauser L."/>
            <person name="Markowitz V."/>
            <person name="Cheng J.-F."/>
            <person name="Hugenholtz P."/>
            <person name="Woyke T."/>
            <person name="Wu D."/>
            <person name="Spring S."/>
            <person name="Brambilla E."/>
            <person name="Klenk H.-P."/>
            <person name="Eisen J.A."/>
        </authorList>
    </citation>
    <scope>NUCLEOTIDE SEQUENCE [LARGE SCALE GENOMIC DNA]</scope>
    <source>
        <strain>SNP6</strain>
    </source>
</reference>
<dbReference type="InterPro" id="IPR022803">
    <property type="entry name" value="Ribosomal_uL5_dom_sf"/>
</dbReference>
<dbReference type="InterPro" id="IPR002739">
    <property type="entry name" value="PAB1135-like"/>
</dbReference>